<name>A0A9Q3DMX4_9BASI</name>
<dbReference type="EMBL" id="AVOT02017375">
    <property type="protein sequence ID" value="MBW0503421.1"/>
    <property type="molecule type" value="Genomic_DNA"/>
</dbReference>
<comment type="caution">
    <text evidence="2">The sequence shown here is derived from an EMBL/GenBank/DDBJ whole genome shotgun (WGS) entry which is preliminary data.</text>
</comment>
<keyword evidence="3" id="KW-1185">Reference proteome</keyword>
<organism evidence="2 3">
    <name type="scientific">Austropuccinia psidii MF-1</name>
    <dbReference type="NCBI Taxonomy" id="1389203"/>
    <lineage>
        <taxon>Eukaryota</taxon>
        <taxon>Fungi</taxon>
        <taxon>Dikarya</taxon>
        <taxon>Basidiomycota</taxon>
        <taxon>Pucciniomycotina</taxon>
        <taxon>Pucciniomycetes</taxon>
        <taxon>Pucciniales</taxon>
        <taxon>Sphaerophragmiaceae</taxon>
        <taxon>Austropuccinia</taxon>
    </lineage>
</organism>
<evidence type="ECO:0000313" key="2">
    <source>
        <dbReference type="EMBL" id="MBW0503421.1"/>
    </source>
</evidence>
<proteinExistence type="predicted"/>
<dbReference type="Proteomes" id="UP000765509">
    <property type="component" value="Unassembled WGS sequence"/>
</dbReference>
<gene>
    <name evidence="2" type="ORF">O181_043136</name>
</gene>
<dbReference type="AlphaFoldDB" id="A0A9Q3DMX4"/>
<sequence length="184" mass="21380">MEAVGLGQRSTQDSEIVVNNSRISSPTNRNITPTQNEHNVVTPESNLKSDKLWLQMSKFAFQTQEKLDELHKSNERLKDLTTLHEATIKAIQESCAKLCKASEETNKRLNQVFGEKYHCKRERDCMDQKINKLSNFSQNMKPQLQGHALDKSYHFLLDNKPISLSKYQDRYNMTYSEKETLKQL</sequence>
<protein>
    <submittedName>
        <fullName evidence="2">Uncharacterized protein</fullName>
    </submittedName>
</protein>
<accession>A0A9Q3DMX4</accession>
<evidence type="ECO:0000313" key="3">
    <source>
        <dbReference type="Proteomes" id="UP000765509"/>
    </source>
</evidence>
<feature type="region of interest" description="Disordered" evidence="1">
    <location>
        <begin position="1"/>
        <end position="37"/>
    </location>
</feature>
<reference evidence="2" key="1">
    <citation type="submission" date="2021-03" db="EMBL/GenBank/DDBJ databases">
        <title>Draft genome sequence of rust myrtle Austropuccinia psidii MF-1, a brazilian biotype.</title>
        <authorList>
            <person name="Quecine M.C."/>
            <person name="Pachon D.M.R."/>
            <person name="Bonatelli M.L."/>
            <person name="Correr F.H."/>
            <person name="Franceschini L.M."/>
            <person name="Leite T.F."/>
            <person name="Margarido G.R.A."/>
            <person name="Almeida C.A."/>
            <person name="Ferrarezi J.A."/>
            <person name="Labate C.A."/>
        </authorList>
    </citation>
    <scope>NUCLEOTIDE SEQUENCE</scope>
    <source>
        <strain evidence="2">MF-1</strain>
    </source>
</reference>
<feature type="compositionally biased region" description="Polar residues" evidence="1">
    <location>
        <begin position="8"/>
        <end position="37"/>
    </location>
</feature>
<evidence type="ECO:0000256" key="1">
    <source>
        <dbReference type="SAM" id="MobiDB-lite"/>
    </source>
</evidence>